<dbReference type="Proteomes" id="UP000829196">
    <property type="component" value="Unassembled WGS sequence"/>
</dbReference>
<gene>
    <name evidence="2" type="ORF">KFK09_004764</name>
</gene>
<sequence length="66" mass="6994">MSDGIESGNAAHTGSGKAVHSPLESESVSVCCVAHIEEKFSALKHSRDVLFRKRGTGGGRARENQL</sequence>
<evidence type="ECO:0000313" key="2">
    <source>
        <dbReference type="EMBL" id="KAI0522385.1"/>
    </source>
</evidence>
<organism evidence="2 3">
    <name type="scientific">Dendrobium nobile</name>
    <name type="common">Orchid</name>
    <dbReference type="NCBI Taxonomy" id="94219"/>
    <lineage>
        <taxon>Eukaryota</taxon>
        <taxon>Viridiplantae</taxon>
        <taxon>Streptophyta</taxon>
        <taxon>Embryophyta</taxon>
        <taxon>Tracheophyta</taxon>
        <taxon>Spermatophyta</taxon>
        <taxon>Magnoliopsida</taxon>
        <taxon>Liliopsida</taxon>
        <taxon>Asparagales</taxon>
        <taxon>Orchidaceae</taxon>
        <taxon>Epidendroideae</taxon>
        <taxon>Malaxideae</taxon>
        <taxon>Dendrobiinae</taxon>
        <taxon>Dendrobium</taxon>
    </lineage>
</organism>
<protein>
    <submittedName>
        <fullName evidence="2">Uncharacterized protein</fullName>
    </submittedName>
</protein>
<dbReference type="EMBL" id="JAGYWB010000005">
    <property type="protein sequence ID" value="KAI0522385.1"/>
    <property type="molecule type" value="Genomic_DNA"/>
</dbReference>
<accession>A0A8T3BZ43</accession>
<feature type="region of interest" description="Disordered" evidence="1">
    <location>
        <begin position="1"/>
        <end position="23"/>
    </location>
</feature>
<dbReference type="AlphaFoldDB" id="A0A8T3BZ43"/>
<evidence type="ECO:0000256" key="1">
    <source>
        <dbReference type="SAM" id="MobiDB-lite"/>
    </source>
</evidence>
<keyword evidence="3" id="KW-1185">Reference proteome</keyword>
<name>A0A8T3BZ43_DENNO</name>
<evidence type="ECO:0000313" key="3">
    <source>
        <dbReference type="Proteomes" id="UP000829196"/>
    </source>
</evidence>
<proteinExistence type="predicted"/>
<comment type="caution">
    <text evidence="2">The sequence shown here is derived from an EMBL/GenBank/DDBJ whole genome shotgun (WGS) entry which is preliminary data.</text>
</comment>
<reference evidence="2" key="1">
    <citation type="journal article" date="2022" name="Front. Genet.">
        <title>Chromosome-Scale Assembly of the Dendrobium nobile Genome Provides Insights Into the Molecular Mechanism of the Biosynthesis of the Medicinal Active Ingredient of Dendrobium.</title>
        <authorList>
            <person name="Xu Q."/>
            <person name="Niu S.-C."/>
            <person name="Li K.-L."/>
            <person name="Zheng P.-J."/>
            <person name="Zhang X.-J."/>
            <person name="Jia Y."/>
            <person name="Liu Y."/>
            <person name="Niu Y.-X."/>
            <person name="Yu L.-H."/>
            <person name="Chen D.-F."/>
            <person name="Zhang G.-Q."/>
        </authorList>
    </citation>
    <scope>NUCLEOTIDE SEQUENCE</scope>
    <source>
        <tissue evidence="2">Leaf</tissue>
    </source>
</reference>